<dbReference type="Proteomes" id="UP000285613">
    <property type="component" value="Unassembled WGS sequence"/>
</dbReference>
<sequence length="94" mass="11012">MGLSDRPWHDHRLRHRGGIPVNDVGMLDTSIWTGYIIRTKGDMRLYTCRVYKTLQEASDAAQERADSHHRPYEVRVVCDTSQRIIKTFEPRKSK</sequence>
<reference evidence="1 2" key="1">
    <citation type="submission" date="2018-08" db="EMBL/GenBank/DDBJ databases">
        <title>A genome reference for cultivated species of the human gut microbiota.</title>
        <authorList>
            <person name="Zou Y."/>
            <person name="Xue W."/>
            <person name="Luo G."/>
        </authorList>
    </citation>
    <scope>NUCLEOTIDE SEQUENCE [LARGE SCALE GENOMIC DNA]</scope>
    <source>
        <strain evidence="1 2">AF36-12AT</strain>
    </source>
</reference>
<dbReference type="AlphaFoldDB" id="A0AAQ0RVL9"/>
<evidence type="ECO:0000313" key="1">
    <source>
        <dbReference type="EMBL" id="RHL95350.1"/>
    </source>
</evidence>
<dbReference type="EMBL" id="QRPH01000004">
    <property type="protein sequence ID" value="RHL95350.1"/>
    <property type="molecule type" value="Genomic_DNA"/>
</dbReference>
<comment type="caution">
    <text evidence="1">The sequence shown here is derived from an EMBL/GenBank/DDBJ whole genome shotgun (WGS) entry which is preliminary data.</text>
</comment>
<proteinExistence type="predicted"/>
<organism evidence="1 2">
    <name type="scientific">Bifidobacterium pseudocatenulatum</name>
    <dbReference type="NCBI Taxonomy" id="28026"/>
    <lineage>
        <taxon>Bacteria</taxon>
        <taxon>Bacillati</taxon>
        <taxon>Actinomycetota</taxon>
        <taxon>Actinomycetes</taxon>
        <taxon>Bifidobacteriales</taxon>
        <taxon>Bifidobacteriaceae</taxon>
        <taxon>Bifidobacterium</taxon>
    </lineage>
</organism>
<gene>
    <name evidence="1" type="ORF">DWZ91_05820</name>
</gene>
<evidence type="ECO:0000313" key="2">
    <source>
        <dbReference type="Proteomes" id="UP000285613"/>
    </source>
</evidence>
<accession>A0AAQ0RVL9</accession>
<protein>
    <recommendedName>
        <fullName evidence="3">DUF2188 domain-containing protein</fullName>
    </recommendedName>
</protein>
<name>A0AAQ0RVL9_BIFPS</name>
<evidence type="ECO:0008006" key="3">
    <source>
        <dbReference type="Google" id="ProtNLM"/>
    </source>
</evidence>